<accession>A0ACB8DBN3</accession>
<dbReference type="EMBL" id="CM023471">
    <property type="protein sequence ID" value="KAH7965413.1"/>
    <property type="molecule type" value="Genomic_DNA"/>
</dbReference>
<evidence type="ECO:0000313" key="1">
    <source>
        <dbReference type="EMBL" id="KAH7965413.1"/>
    </source>
</evidence>
<evidence type="ECO:0000313" key="2">
    <source>
        <dbReference type="Proteomes" id="UP000821865"/>
    </source>
</evidence>
<dbReference type="Proteomes" id="UP000821865">
    <property type="component" value="Chromosome 2"/>
</dbReference>
<gene>
    <name evidence="1" type="ORF">HPB49_007404</name>
</gene>
<sequence>MRDPSPDLGGYIAPLLDTGLAEMHSRSKHYSHRLRSGGGRSVRAPDPSEPSPYFDNSTSRNVTTSAGKAVFLPCKVRHLGDRTVSAQAG</sequence>
<proteinExistence type="predicted"/>
<keyword evidence="2" id="KW-1185">Reference proteome</keyword>
<comment type="caution">
    <text evidence="1">The sequence shown here is derived from an EMBL/GenBank/DDBJ whole genome shotgun (WGS) entry which is preliminary data.</text>
</comment>
<organism evidence="1 2">
    <name type="scientific">Dermacentor silvarum</name>
    <name type="common">Tick</name>
    <dbReference type="NCBI Taxonomy" id="543639"/>
    <lineage>
        <taxon>Eukaryota</taxon>
        <taxon>Metazoa</taxon>
        <taxon>Ecdysozoa</taxon>
        <taxon>Arthropoda</taxon>
        <taxon>Chelicerata</taxon>
        <taxon>Arachnida</taxon>
        <taxon>Acari</taxon>
        <taxon>Parasitiformes</taxon>
        <taxon>Ixodida</taxon>
        <taxon>Ixodoidea</taxon>
        <taxon>Ixodidae</taxon>
        <taxon>Rhipicephalinae</taxon>
        <taxon>Dermacentor</taxon>
    </lineage>
</organism>
<protein>
    <submittedName>
        <fullName evidence="1">Uncharacterized protein</fullName>
    </submittedName>
</protein>
<reference evidence="1" key="1">
    <citation type="submission" date="2020-05" db="EMBL/GenBank/DDBJ databases">
        <title>Large-scale comparative analyses of tick genomes elucidate their genetic diversity and vector capacities.</title>
        <authorList>
            <person name="Jia N."/>
            <person name="Wang J."/>
            <person name="Shi W."/>
            <person name="Du L."/>
            <person name="Sun Y."/>
            <person name="Zhan W."/>
            <person name="Jiang J."/>
            <person name="Wang Q."/>
            <person name="Zhang B."/>
            <person name="Ji P."/>
            <person name="Sakyi L.B."/>
            <person name="Cui X."/>
            <person name="Yuan T."/>
            <person name="Jiang B."/>
            <person name="Yang W."/>
            <person name="Lam T.T.-Y."/>
            <person name="Chang Q."/>
            <person name="Ding S."/>
            <person name="Wang X."/>
            <person name="Zhu J."/>
            <person name="Ruan X."/>
            <person name="Zhao L."/>
            <person name="Wei J."/>
            <person name="Que T."/>
            <person name="Du C."/>
            <person name="Cheng J."/>
            <person name="Dai P."/>
            <person name="Han X."/>
            <person name="Huang E."/>
            <person name="Gao Y."/>
            <person name="Liu J."/>
            <person name="Shao H."/>
            <person name="Ye R."/>
            <person name="Li L."/>
            <person name="Wei W."/>
            <person name="Wang X."/>
            <person name="Wang C."/>
            <person name="Yang T."/>
            <person name="Huo Q."/>
            <person name="Li W."/>
            <person name="Guo W."/>
            <person name="Chen H."/>
            <person name="Zhou L."/>
            <person name="Ni X."/>
            <person name="Tian J."/>
            <person name="Zhou Y."/>
            <person name="Sheng Y."/>
            <person name="Liu T."/>
            <person name="Pan Y."/>
            <person name="Xia L."/>
            <person name="Li J."/>
            <person name="Zhao F."/>
            <person name="Cao W."/>
        </authorList>
    </citation>
    <scope>NUCLEOTIDE SEQUENCE</scope>
    <source>
        <strain evidence="1">Dsil-2018</strain>
    </source>
</reference>
<name>A0ACB8DBN3_DERSI</name>